<evidence type="ECO:0000256" key="5">
    <source>
        <dbReference type="ARBA" id="ARBA00030759"/>
    </source>
</evidence>
<dbReference type="Pfam" id="PF01078">
    <property type="entry name" value="Mg_chelatase"/>
    <property type="match status" value="1"/>
</dbReference>
<dbReference type="GO" id="GO:0005524">
    <property type="term" value="F:ATP binding"/>
    <property type="evidence" value="ECO:0007669"/>
    <property type="project" value="UniProtKB-KW"/>
</dbReference>
<evidence type="ECO:0000256" key="1">
    <source>
        <dbReference type="ARBA" id="ARBA00004800"/>
    </source>
</evidence>
<dbReference type="Gene3D" id="3.40.50.410">
    <property type="entry name" value="von Willebrand factor, type A domain"/>
    <property type="match status" value="1"/>
</dbReference>
<evidence type="ECO:0000256" key="7">
    <source>
        <dbReference type="SAM" id="MobiDB-lite"/>
    </source>
</evidence>
<comment type="pathway">
    <text evidence="1">Porphyrin-containing compound metabolism; bacteriochlorophyll biosynthesis.</text>
</comment>
<feature type="compositionally biased region" description="Basic and acidic residues" evidence="7">
    <location>
        <begin position="330"/>
        <end position="339"/>
    </location>
</feature>
<dbReference type="SUPFAM" id="SSF53300">
    <property type="entry name" value="vWA-like"/>
    <property type="match status" value="1"/>
</dbReference>
<keyword evidence="3" id="KW-0547">Nucleotide-binding</keyword>
<feature type="region of interest" description="Disordered" evidence="7">
    <location>
        <begin position="317"/>
        <end position="394"/>
    </location>
</feature>
<evidence type="ECO:0000256" key="4">
    <source>
        <dbReference type="ARBA" id="ARBA00022840"/>
    </source>
</evidence>
<dbReference type="Pfam" id="PF17863">
    <property type="entry name" value="AAA_lid_2"/>
    <property type="match status" value="1"/>
</dbReference>
<evidence type="ECO:0000313" key="9">
    <source>
        <dbReference type="EMBL" id="BBO81930.1"/>
    </source>
</evidence>
<dbReference type="Gene3D" id="3.40.50.300">
    <property type="entry name" value="P-loop containing nucleotide triphosphate hydrolases"/>
    <property type="match status" value="1"/>
</dbReference>
<keyword evidence="4" id="KW-0067">ATP-binding</keyword>
<dbReference type="NCBIfam" id="TIGR02442">
    <property type="entry name" value="Cob-chelat-sub"/>
    <property type="match status" value="1"/>
</dbReference>
<organism evidence="9 10">
    <name type="scientific">Desulfosarcina ovata subsp. sediminis</name>
    <dbReference type="NCBI Taxonomy" id="885957"/>
    <lineage>
        <taxon>Bacteria</taxon>
        <taxon>Pseudomonadati</taxon>
        <taxon>Thermodesulfobacteriota</taxon>
        <taxon>Desulfobacteria</taxon>
        <taxon>Desulfobacterales</taxon>
        <taxon>Desulfosarcinaceae</taxon>
        <taxon>Desulfosarcina</taxon>
    </lineage>
</organism>
<dbReference type="InterPro" id="IPR002035">
    <property type="entry name" value="VWF_A"/>
</dbReference>
<dbReference type="InterPro" id="IPR027417">
    <property type="entry name" value="P-loop_NTPase"/>
</dbReference>
<dbReference type="SUPFAM" id="SSF52540">
    <property type="entry name" value="P-loop containing nucleoside triphosphate hydrolases"/>
    <property type="match status" value="1"/>
</dbReference>
<feature type="compositionally biased region" description="Acidic residues" evidence="7">
    <location>
        <begin position="343"/>
        <end position="356"/>
    </location>
</feature>
<gene>
    <name evidence="9" type="ORF">DSCO28_24960</name>
</gene>
<dbReference type="AlphaFoldDB" id="A0A5K7ZQI6"/>
<dbReference type="CDD" id="cd01451">
    <property type="entry name" value="vWA_Magnesium_chelatase"/>
    <property type="match status" value="1"/>
</dbReference>
<reference evidence="9 10" key="1">
    <citation type="submission" date="2019-11" db="EMBL/GenBank/DDBJ databases">
        <title>Comparative genomics of hydrocarbon-degrading Desulfosarcina strains.</title>
        <authorList>
            <person name="Watanabe M."/>
            <person name="Kojima H."/>
            <person name="Fukui M."/>
        </authorList>
    </citation>
    <scope>NUCLEOTIDE SEQUENCE [LARGE SCALE GENOMIC DNA]</scope>
    <source>
        <strain evidence="9 10">28bB2T</strain>
    </source>
</reference>
<evidence type="ECO:0000256" key="6">
    <source>
        <dbReference type="ARBA" id="ARBA00053551"/>
    </source>
</evidence>
<dbReference type="InterPro" id="IPR012804">
    <property type="entry name" value="Cob_chelat_sub_put"/>
</dbReference>
<accession>A0A5K7ZQI6</accession>
<name>A0A5K7ZQI6_9BACT</name>
<dbReference type="InterPro" id="IPR041702">
    <property type="entry name" value="BchD/ChlD_VWA"/>
</dbReference>
<protein>
    <recommendedName>
        <fullName evidence="5">Mg-protoporphyrin IX chelatase</fullName>
    </recommendedName>
</protein>
<dbReference type="InterPro" id="IPR000523">
    <property type="entry name" value="Mg_chelatse_chII-like_cat_dom"/>
</dbReference>
<feature type="compositionally biased region" description="Low complexity" evidence="7">
    <location>
        <begin position="358"/>
        <end position="373"/>
    </location>
</feature>
<dbReference type="PROSITE" id="PS50234">
    <property type="entry name" value="VWFA"/>
    <property type="match status" value="1"/>
</dbReference>
<dbReference type="InterPro" id="IPR052989">
    <property type="entry name" value="Mg-chelatase_DI-like"/>
</dbReference>
<dbReference type="EMBL" id="AP021876">
    <property type="protein sequence ID" value="BBO81930.1"/>
    <property type="molecule type" value="Genomic_DNA"/>
</dbReference>
<feature type="compositionally biased region" description="Acidic residues" evidence="7">
    <location>
        <begin position="377"/>
        <end position="388"/>
    </location>
</feature>
<dbReference type="Proteomes" id="UP000425960">
    <property type="component" value="Chromosome"/>
</dbReference>
<sequence length="681" mass="75029">MSKHTPVYPFSAIVGQTQLKQALILNAINPAIGGVLIRGEKGTAKSTAVRALADLLPEIRVVRGCPFGCDPDRPEEWCDVCRDSEKTRRIDRRRIRVVTLPLNATEDRVAGGIDFGRAVKSGMRCFSPGVLAMAHRGILYVDEVNLLDDHIVDVILDAAASGRNRVEREGISIAHASRFILVGTMNPEEGELRPQLLDRFGLCVETASEKEPDLRTELMLRREAFDLDPAGFQIRYEKDNAVVARQIAAGRDLLPQVVLPPHLRGLIAEICTENHVAGHRADLVMEQAARALAALGGRRSVTVDDIRGVSALALVHRRRDVAPPPPPPPPEHDHEHDPPPENDPNEEQENPEEPPQENEPQPQEAQAPSSEENAPPEPDEDNEADAQPEEQNRPDSVMEQIFDVGETFKVKKFASPKDRVFRRGSGRRSRTRIAQKQGRYVKSTMDHKSGDIALDATLRAAAPYQLRRKNGNGVGLAVHLRSEDIREKIREKRVGNVLLFLVDASGSMGARGRMTASKGAIMSLLLDAYQKRDRIAMVSFRKDQAVVNLPPTTSIELAATLLKEMPVGGRTPLSAGLAKSYEVLRNVLLREPTARPIVIMITDGKSNLALGEAKPLDEAVLLAERLASDARIRFIVVDTESRGLVRFGMARKLAGAMDAEYFQIEDLKADTLINIAKESTQ</sequence>
<comment type="function">
    <text evidence="6">Involved in bacteriochlorophyll biosynthesis; introduces a magnesium ion into protoporphyrin IX to yield Mg-protoporphyrin IX.</text>
</comment>
<feature type="compositionally biased region" description="Basic residues" evidence="7">
    <location>
        <begin position="422"/>
        <end position="433"/>
    </location>
</feature>
<dbReference type="PANTHER" id="PTHR35023:SF1">
    <property type="entry name" value="MG-PROTOPORPHYRIN IX CHELATASE"/>
    <property type="match status" value="1"/>
</dbReference>
<evidence type="ECO:0000256" key="3">
    <source>
        <dbReference type="ARBA" id="ARBA00022741"/>
    </source>
</evidence>
<dbReference type="Pfam" id="PF13519">
    <property type="entry name" value="VWA_2"/>
    <property type="match status" value="1"/>
</dbReference>
<evidence type="ECO:0000256" key="2">
    <source>
        <dbReference type="ARBA" id="ARBA00005799"/>
    </source>
</evidence>
<proteinExistence type="inferred from homology"/>
<feature type="domain" description="VWFA" evidence="8">
    <location>
        <begin position="497"/>
        <end position="679"/>
    </location>
</feature>
<evidence type="ECO:0000259" key="8">
    <source>
        <dbReference type="PROSITE" id="PS50234"/>
    </source>
</evidence>
<comment type="similarity">
    <text evidence="2">Belongs to the Mg-chelatase subunits D/I family.</text>
</comment>
<dbReference type="PANTHER" id="PTHR35023">
    <property type="entry name" value="CHELATASE-RELATED"/>
    <property type="match status" value="1"/>
</dbReference>
<evidence type="ECO:0000313" key="10">
    <source>
        <dbReference type="Proteomes" id="UP000425960"/>
    </source>
</evidence>
<feature type="region of interest" description="Disordered" evidence="7">
    <location>
        <begin position="419"/>
        <end position="445"/>
    </location>
</feature>
<dbReference type="SMART" id="SM00327">
    <property type="entry name" value="VWA"/>
    <property type="match status" value="1"/>
</dbReference>
<dbReference type="KEGG" id="dov:DSCO28_24960"/>
<dbReference type="InterPro" id="IPR041628">
    <property type="entry name" value="ChlI/MoxR_AAA_lid"/>
</dbReference>
<dbReference type="InterPro" id="IPR036465">
    <property type="entry name" value="vWFA_dom_sf"/>
</dbReference>
<dbReference type="RefSeq" id="WP_155322501.1">
    <property type="nucleotide sequence ID" value="NZ_AP021876.1"/>
</dbReference>
<dbReference type="Gene3D" id="1.10.8.80">
    <property type="entry name" value="Magnesium chelatase subunit I, C-Terminal domain"/>
    <property type="match status" value="1"/>
</dbReference>